<feature type="non-terminal residue" evidence="26">
    <location>
        <position position="1"/>
    </location>
</feature>
<reference evidence="27" key="1">
    <citation type="journal article" date="2013" name="Nat. Genet.">
        <title>The draft genomes of soft-shell turtle and green sea turtle yield insights into the development and evolution of the turtle-specific body plan.</title>
        <authorList>
            <person name="Wang Z."/>
            <person name="Pascual-Anaya J."/>
            <person name="Zadissa A."/>
            <person name="Li W."/>
            <person name="Niimura Y."/>
            <person name="Huang Z."/>
            <person name="Li C."/>
            <person name="White S."/>
            <person name="Xiong Z."/>
            <person name="Fang D."/>
            <person name="Wang B."/>
            <person name="Ming Y."/>
            <person name="Chen Y."/>
            <person name="Zheng Y."/>
            <person name="Kuraku S."/>
            <person name="Pignatelli M."/>
            <person name="Herrero J."/>
            <person name="Beal K."/>
            <person name="Nozawa M."/>
            <person name="Li Q."/>
            <person name="Wang J."/>
            <person name="Zhang H."/>
            <person name="Yu L."/>
            <person name="Shigenobu S."/>
            <person name="Wang J."/>
            <person name="Liu J."/>
            <person name="Flicek P."/>
            <person name="Searle S."/>
            <person name="Wang J."/>
            <person name="Kuratani S."/>
            <person name="Yin Y."/>
            <person name="Aken B."/>
            <person name="Zhang G."/>
            <person name="Irie N."/>
        </authorList>
    </citation>
    <scope>NUCLEOTIDE SEQUENCE [LARGE SCALE GENOMIC DNA]</scope>
</reference>
<dbReference type="PROSITE" id="PS01315">
    <property type="entry name" value="CDS"/>
    <property type="match status" value="1"/>
</dbReference>
<gene>
    <name evidence="26" type="ORF">UY3_12512</name>
</gene>
<dbReference type="PANTHER" id="PTHR13773:SF16">
    <property type="entry name" value="PHOSPHATIDATE CYTIDYLYLTRANSFERASE 1"/>
    <property type="match status" value="1"/>
</dbReference>
<dbReference type="UniPathway" id="UPA00557">
    <property type="reaction ID" value="UER00614"/>
</dbReference>
<comment type="subcellular location">
    <subcellularLocation>
        <location evidence="10">Membrane</location>
        <topology evidence="10">Multi-pass membrane protein</topology>
    </subcellularLocation>
</comment>
<feature type="transmembrane region" description="Helical" evidence="25">
    <location>
        <begin position="143"/>
        <end position="164"/>
    </location>
</feature>
<keyword evidence="15" id="KW-0444">Lipid biosynthesis</keyword>
<evidence type="ECO:0000256" key="12">
    <source>
        <dbReference type="ARBA" id="ARBA00005189"/>
    </source>
</evidence>
<dbReference type="InterPro" id="IPR000374">
    <property type="entry name" value="PC_trans"/>
</dbReference>
<organism evidence="26 27">
    <name type="scientific">Chelonia mydas</name>
    <name type="common">Green sea-turtle</name>
    <name type="synonym">Chelonia agassizi</name>
    <dbReference type="NCBI Taxonomy" id="8469"/>
    <lineage>
        <taxon>Eukaryota</taxon>
        <taxon>Metazoa</taxon>
        <taxon>Chordata</taxon>
        <taxon>Craniata</taxon>
        <taxon>Vertebrata</taxon>
        <taxon>Euteleostomi</taxon>
        <taxon>Archelosauria</taxon>
        <taxon>Testudinata</taxon>
        <taxon>Testudines</taxon>
        <taxon>Cryptodira</taxon>
        <taxon>Durocryptodira</taxon>
        <taxon>Americhelydia</taxon>
        <taxon>Chelonioidea</taxon>
        <taxon>Cheloniidae</taxon>
        <taxon>Chelonia</taxon>
    </lineage>
</organism>
<dbReference type="AlphaFoldDB" id="M7AXZ9"/>
<dbReference type="STRING" id="8469.M7AXZ9"/>
<evidence type="ECO:0000256" key="25">
    <source>
        <dbReference type="SAM" id="Phobius"/>
    </source>
</evidence>
<comment type="similarity">
    <text evidence="13 24">Belongs to the CDS family.</text>
</comment>
<evidence type="ECO:0000256" key="14">
    <source>
        <dbReference type="ARBA" id="ARBA00012487"/>
    </source>
</evidence>
<feature type="transmembrane region" description="Helical" evidence="25">
    <location>
        <begin position="170"/>
        <end position="193"/>
    </location>
</feature>
<keyword evidence="21 25" id="KW-0472">Membrane</keyword>
<evidence type="ECO:0000256" key="5">
    <source>
        <dbReference type="ARBA" id="ARBA00001021"/>
    </source>
</evidence>
<protein>
    <recommendedName>
        <fullName evidence="14 24">Phosphatidate cytidylyltransferase</fullName>
        <ecNumber evidence="14 24">2.7.7.41</ecNumber>
    </recommendedName>
</protein>
<evidence type="ECO:0000256" key="13">
    <source>
        <dbReference type="ARBA" id="ARBA00010185"/>
    </source>
</evidence>
<dbReference type="EC" id="2.7.7.41" evidence="14 24"/>
<evidence type="ECO:0000256" key="2">
    <source>
        <dbReference type="ARBA" id="ARBA00000281"/>
    </source>
</evidence>
<evidence type="ECO:0000256" key="11">
    <source>
        <dbReference type="ARBA" id="ARBA00005119"/>
    </source>
</evidence>
<feature type="transmembrane region" description="Helical" evidence="25">
    <location>
        <begin position="323"/>
        <end position="345"/>
    </location>
</feature>
<dbReference type="GO" id="GO:0016024">
    <property type="term" value="P:CDP-diacylglycerol biosynthetic process"/>
    <property type="evidence" value="ECO:0007669"/>
    <property type="project" value="UniProtKB-UniPathway"/>
</dbReference>
<evidence type="ECO:0000256" key="9">
    <source>
        <dbReference type="ARBA" id="ARBA00001902"/>
    </source>
</evidence>
<keyword evidence="18 24" id="KW-0548">Nucleotidyltransferase</keyword>
<evidence type="ECO:0000256" key="1">
    <source>
        <dbReference type="ARBA" id="ARBA00000060"/>
    </source>
</evidence>
<evidence type="ECO:0000256" key="6">
    <source>
        <dbReference type="ARBA" id="ARBA00001056"/>
    </source>
</evidence>
<evidence type="ECO:0000256" key="22">
    <source>
        <dbReference type="ARBA" id="ARBA00023209"/>
    </source>
</evidence>
<evidence type="ECO:0000313" key="27">
    <source>
        <dbReference type="Proteomes" id="UP000031443"/>
    </source>
</evidence>
<keyword evidence="22" id="KW-0594">Phospholipid biosynthesis</keyword>
<sequence length="443" mass="51759">DVVLGERCGDLDLRNDSDIPEVPPSTDSTPEILKKALSGLSSRWKNWWIRGILTLAMISLFFLIIYLGSFMLMLLVLSIQVKCFHEIITIGYRVYHSYELPWFRSLSWYFLLCVNYFFYGETVADYFATFVQRREQLQFLIRYHRFISFTLYLTGFCMFVLSLVKRHYRLQFYMFAWTHVTLLITVTQSHLVIQNLFEGMIWFLVPISSVICNDITAYIFGFFFGRTPLIKFAYLLAQYQYFVCPVEYNSETNRFVTECAPSELFQIQSYSVPALLQAVLGRKIPEQPNRNKIEQSITPLLRGEEEKTMTKTELLETINMYPFQIHSIALSTFASLIGPFGGFFASGFKRAFKIKDFADTIPGHGGIMDRFDCQYLMATFVHVYITSFISYVQQNKGAKEKHTKFYAREVNFELHASQFLFKLVLALHESTANYNKYLTKQQL</sequence>
<evidence type="ECO:0000256" key="10">
    <source>
        <dbReference type="ARBA" id="ARBA00004141"/>
    </source>
</evidence>
<evidence type="ECO:0000313" key="26">
    <source>
        <dbReference type="EMBL" id="EMP30391.1"/>
    </source>
</evidence>
<name>M7AXZ9_CHEMY</name>
<comment type="catalytic activity">
    <reaction evidence="5">
        <text>1,2-di-(5Z,8Z,11Z,14Z)-eicosatetraenoyl-sn-glycero-3-phosphate + CTP + H(+) = 1,2-di-(5Z,8Z,11Z,14Z-eicosatetraenoyl)-sn-glycero-3-cytidine-5'-diphosphate + diphosphate</text>
        <dbReference type="Rhea" id="RHEA:45656"/>
        <dbReference type="ChEBI" id="CHEBI:15378"/>
        <dbReference type="ChEBI" id="CHEBI:33019"/>
        <dbReference type="ChEBI" id="CHEBI:37563"/>
        <dbReference type="ChEBI" id="CHEBI:77126"/>
        <dbReference type="ChEBI" id="CHEBI:85351"/>
    </reaction>
    <physiologicalReaction direction="left-to-right" evidence="5">
        <dbReference type="Rhea" id="RHEA:45657"/>
    </physiologicalReaction>
</comment>
<evidence type="ECO:0000256" key="4">
    <source>
        <dbReference type="ARBA" id="ARBA00000859"/>
    </source>
</evidence>
<keyword evidence="19 25" id="KW-1133">Transmembrane helix</keyword>
<evidence type="ECO:0000256" key="20">
    <source>
        <dbReference type="ARBA" id="ARBA00023098"/>
    </source>
</evidence>
<comment type="pathway">
    <text evidence="11 24">Phospholipid metabolism; CDP-diacylglycerol biosynthesis; CDP-diacylglycerol from sn-glycerol 3-phosphate: step 3/3.</text>
</comment>
<evidence type="ECO:0000256" key="8">
    <source>
        <dbReference type="ARBA" id="ARBA00001729"/>
    </source>
</evidence>
<feature type="transmembrane region" description="Helical" evidence="25">
    <location>
        <begin position="200"/>
        <end position="224"/>
    </location>
</feature>
<comment type="catalytic activity">
    <reaction evidence="4">
        <text>1-octadecanoyl-2-(9Z-octadecenoyl)-sn-glycero-3-phosphate + CTP + H(+) = 1-octadecanoyl-2-(9Z-octadecenoyl)-sn-glycero-3-cytidine-5'-diphosphate + diphosphate</text>
        <dbReference type="Rhea" id="RHEA:45664"/>
        <dbReference type="ChEBI" id="CHEBI:15378"/>
        <dbReference type="ChEBI" id="CHEBI:33019"/>
        <dbReference type="ChEBI" id="CHEBI:37563"/>
        <dbReference type="ChEBI" id="CHEBI:74560"/>
        <dbReference type="ChEBI" id="CHEBI:85353"/>
    </reaction>
    <physiologicalReaction direction="left-to-right" evidence="4">
        <dbReference type="Rhea" id="RHEA:45665"/>
    </physiologicalReaction>
</comment>
<accession>M7AXZ9</accession>
<keyword evidence="20" id="KW-0443">Lipid metabolism</keyword>
<comment type="catalytic activity">
    <reaction evidence="6">
        <text>1,2-di-(9Z,12Z-octadecadienoyl)-sn-glycero-3-phosphate + CTP + H(+) = 1,2-di-(9Z,12Z-octadecadienoyl)-sn-glycero-3-cytidine-5'-diphosphate + diphosphate</text>
        <dbReference type="Rhea" id="RHEA:45672"/>
        <dbReference type="ChEBI" id="CHEBI:15378"/>
        <dbReference type="ChEBI" id="CHEBI:33019"/>
        <dbReference type="ChEBI" id="CHEBI:37563"/>
        <dbReference type="ChEBI" id="CHEBI:77128"/>
        <dbReference type="ChEBI" id="CHEBI:85355"/>
    </reaction>
    <physiologicalReaction direction="left-to-right" evidence="6">
        <dbReference type="Rhea" id="RHEA:45673"/>
    </physiologicalReaction>
</comment>
<evidence type="ECO:0000256" key="21">
    <source>
        <dbReference type="ARBA" id="ARBA00023136"/>
    </source>
</evidence>
<evidence type="ECO:0000256" key="24">
    <source>
        <dbReference type="RuleBase" id="RU003938"/>
    </source>
</evidence>
<keyword evidence="17 24" id="KW-0812">Transmembrane</keyword>
<dbReference type="PIRSF" id="PIRSF018269">
    <property type="entry name" value="PC_trans_euk"/>
    <property type="match status" value="1"/>
</dbReference>
<comment type="catalytic activity">
    <reaction evidence="3">
        <text>1-octadecanoyl-2-(9Z,12Z-octadecadienoyl)-sn-glycero-3-phosphate + CTP + H(+) = 1-octadecanoyl-2-(9Z,12Z-octadecadienoyl)-sn-glycero-3-cytidine-5'-diphosphate + diphosphate</text>
        <dbReference type="Rhea" id="RHEA:45660"/>
        <dbReference type="ChEBI" id="CHEBI:15378"/>
        <dbReference type="ChEBI" id="CHEBI:33019"/>
        <dbReference type="ChEBI" id="CHEBI:37563"/>
        <dbReference type="ChEBI" id="CHEBI:77098"/>
        <dbReference type="ChEBI" id="CHEBI:85352"/>
    </reaction>
    <physiologicalReaction direction="left-to-right" evidence="3">
        <dbReference type="Rhea" id="RHEA:45661"/>
    </physiologicalReaction>
</comment>
<dbReference type="GO" id="GO:0004605">
    <property type="term" value="F:phosphatidate cytidylyltransferase activity"/>
    <property type="evidence" value="ECO:0007669"/>
    <property type="project" value="UniProtKB-EC"/>
</dbReference>
<dbReference type="EMBL" id="KB549796">
    <property type="protein sequence ID" value="EMP30391.1"/>
    <property type="molecule type" value="Genomic_DNA"/>
</dbReference>
<comment type="catalytic activity">
    <reaction evidence="1">
        <text>1,2-di-(9Z-octadecenoyl)-sn-glycero-3-phosphate + CTP + H(+) = 1,2-di-(9Z-octadecenoyl)-sn-glycero-3-cytidine-5'-diphosphate + diphosphate</text>
        <dbReference type="Rhea" id="RHEA:45676"/>
        <dbReference type="ChEBI" id="CHEBI:15378"/>
        <dbReference type="ChEBI" id="CHEBI:33019"/>
        <dbReference type="ChEBI" id="CHEBI:37563"/>
        <dbReference type="ChEBI" id="CHEBI:74546"/>
        <dbReference type="ChEBI" id="CHEBI:85356"/>
    </reaction>
    <physiologicalReaction direction="left-to-right" evidence="1">
        <dbReference type="Rhea" id="RHEA:45677"/>
    </physiologicalReaction>
</comment>
<dbReference type="Pfam" id="PF01148">
    <property type="entry name" value="CTP_transf_1"/>
    <property type="match status" value="2"/>
</dbReference>
<evidence type="ECO:0000256" key="17">
    <source>
        <dbReference type="ARBA" id="ARBA00022692"/>
    </source>
</evidence>
<evidence type="ECO:0000256" key="18">
    <source>
        <dbReference type="ARBA" id="ARBA00022695"/>
    </source>
</evidence>
<comment type="catalytic activity">
    <reaction evidence="8">
        <text>1-octadecanoyl-2-(5Z,8Z,11Z,14Z-eicosatetraenoyl)-sn-glycero-3-phosphate + CTP + H(+) = 1-octadecanoyl-2-(5Z,8Z,11Z,14Z-eicosatetraenoyl)-sn-glycero-3-cytidine-5'-diphosphate + diphosphate</text>
        <dbReference type="Rhea" id="RHEA:45648"/>
        <dbReference type="ChEBI" id="CHEBI:15378"/>
        <dbReference type="ChEBI" id="CHEBI:33019"/>
        <dbReference type="ChEBI" id="CHEBI:37563"/>
        <dbReference type="ChEBI" id="CHEBI:77091"/>
        <dbReference type="ChEBI" id="CHEBI:85349"/>
    </reaction>
    <physiologicalReaction direction="left-to-right" evidence="8">
        <dbReference type="Rhea" id="RHEA:45649"/>
    </physiologicalReaction>
</comment>
<comment type="catalytic activity">
    <reaction evidence="7">
        <text>1-hexadecanoyl-2-(5Z,8Z,11Z,14Z-eicosatetraenoyl)-sn-glycero-3-phosphate + CTP + H(+) = 1-hexadecanoyl-2-(5Z,8Z,11Z,14Z-eicosatetraenoyl)-sn-glycero-3-cytidine-5'-diphosphate + diphosphate</text>
        <dbReference type="Rhea" id="RHEA:45652"/>
        <dbReference type="ChEBI" id="CHEBI:15378"/>
        <dbReference type="ChEBI" id="CHEBI:33019"/>
        <dbReference type="ChEBI" id="CHEBI:37563"/>
        <dbReference type="ChEBI" id="CHEBI:72864"/>
        <dbReference type="ChEBI" id="CHEBI:85350"/>
    </reaction>
    <physiologicalReaction direction="left-to-right" evidence="7">
        <dbReference type="Rhea" id="RHEA:45653"/>
    </physiologicalReaction>
</comment>
<evidence type="ECO:0000256" key="23">
    <source>
        <dbReference type="ARBA" id="ARBA00023264"/>
    </source>
</evidence>
<evidence type="ECO:0000256" key="7">
    <source>
        <dbReference type="ARBA" id="ARBA00001617"/>
    </source>
</evidence>
<dbReference type="GO" id="GO:0005789">
    <property type="term" value="C:endoplasmic reticulum membrane"/>
    <property type="evidence" value="ECO:0007669"/>
    <property type="project" value="TreeGrafter"/>
</dbReference>
<comment type="pathway">
    <text evidence="12">Lipid metabolism.</text>
</comment>
<comment type="catalytic activity">
    <reaction evidence="9">
        <text>a 1,2-diacyl-sn-glycero-3-phosphate + CTP + H(+) = a CDP-1,2-diacyl-sn-glycerol + diphosphate</text>
        <dbReference type="Rhea" id="RHEA:16229"/>
        <dbReference type="ChEBI" id="CHEBI:15378"/>
        <dbReference type="ChEBI" id="CHEBI:33019"/>
        <dbReference type="ChEBI" id="CHEBI:37563"/>
        <dbReference type="ChEBI" id="CHEBI:58332"/>
        <dbReference type="ChEBI" id="CHEBI:58608"/>
        <dbReference type="EC" id="2.7.7.41"/>
    </reaction>
    <physiologicalReaction direction="left-to-right" evidence="9">
        <dbReference type="Rhea" id="RHEA:16230"/>
    </physiologicalReaction>
</comment>
<evidence type="ECO:0000256" key="3">
    <source>
        <dbReference type="ARBA" id="ARBA00000515"/>
    </source>
</evidence>
<keyword evidence="23" id="KW-1208">Phospholipid metabolism</keyword>
<proteinExistence type="inferred from homology"/>
<dbReference type="PANTHER" id="PTHR13773">
    <property type="entry name" value="PHOSPHATIDATE CYTIDYLYLTRANSFERASE"/>
    <property type="match status" value="1"/>
</dbReference>
<evidence type="ECO:0000256" key="15">
    <source>
        <dbReference type="ARBA" id="ARBA00022516"/>
    </source>
</evidence>
<dbReference type="Proteomes" id="UP000031443">
    <property type="component" value="Unassembled WGS sequence"/>
</dbReference>
<keyword evidence="16 24" id="KW-0808">Transferase</keyword>
<comment type="catalytic activity">
    <reaction evidence="2">
        <text>1-octadecanoyl-2-(4Z,7Z,10Z,13Z,16Z,19Z-docosahexaenoyl)-sn-glycero-3-phosphate + CTP + H(+) = 1-octadecanoyl-2-(4Z,7Z,10Z,13Z,16Z,19Z-docosahexaenoyl)-sn-glycero-3-cytidine-5'-diphosphate + diphosphate</text>
        <dbReference type="Rhea" id="RHEA:45668"/>
        <dbReference type="ChEBI" id="CHEBI:15378"/>
        <dbReference type="ChEBI" id="CHEBI:33019"/>
        <dbReference type="ChEBI" id="CHEBI:37563"/>
        <dbReference type="ChEBI" id="CHEBI:77130"/>
        <dbReference type="ChEBI" id="CHEBI:85354"/>
    </reaction>
    <physiologicalReaction direction="left-to-right" evidence="2">
        <dbReference type="Rhea" id="RHEA:45669"/>
    </physiologicalReaction>
</comment>
<keyword evidence="27" id="KW-1185">Reference proteome</keyword>
<evidence type="ECO:0000256" key="19">
    <source>
        <dbReference type="ARBA" id="ARBA00022989"/>
    </source>
</evidence>
<feature type="transmembrane region" description="Helical" evidence="25">
    <location>
        <begin position="107"/>
        <end position="131"/>
    </location>
</feature>
<dbReference type="InterPro" id="IPR016720">
    <property type="entry name" value="PC_Trfase_euk"/>
</dbReference>
<evidence type="ECO:0000256" key="16">
    <source>
        <dbReference type="ARBA" id="ARBA00022679"/>
    </source>
</evidence>